<reference evidence="2 3" key="3">
    <citation type="submission" date="2023-06" db="EMBL/GenBank/DDBJ databases">
        <authorList>
            <person name="Zeman M."/>
            <person name="Kubasova T."/>
            <person name="Jahodarova E."/>
            <person name="Nykrynova M."/>
            <person name="Rychlik I."/>
        </authorList>
    </citation>
    <scope>NUCLEOTIDE SEQUENCE [LARGE SCALE GENOMIC DNA]</scope>
    <source>
        <strain evidence="2 3">ET340</strain>
    </source>
</reference>
<feature type="transmembrane region" description="Helical" evidence="1">
    <location>
        <begin position="454"/>
        <end position="476"/>
    </location>
</feature>
<organism evidence="2 3">
    <name type="scientific">Allofournierella massiliensis</name>
    <dbReference type="NCBI Taxonomy" id="1650663"/>
    <lineage>
        <taxon>Bacteria</taxon>
        <taxon>Bacillati</taxon>
        <taxon>Bacillota</taxon>
        <taxon>Clostridia</taxon>
        <taxon>Eubacteriales</taxon>
        <taxon>Oscillospiraceae</taxon>
        <taxon>Allofournierella</taxon>
    </lineage>
</organism>
<keyword evidence="1" id="KW-1133">Transmembrane helix</keyword>
<gene>
    <name evidence="2" type="ORF">QUW08_12405</name>
</gene>
<feature type="transmembrane region" description="Helical" evidence="1">
    <location>
        <begin position="182"/>
        <end position="204"/>
    </location>
</feature>
<feature type="transmembrane region" description="Helical" evidence="1">
    <location>
        <begin position="546"/>
        <end position="567"/>
    </location>
</feature>
<feature type="transmembrane region" description="Helical" evidence="1">
    <location>
        <begin position="353"/>
        <end position="375"/>
    </location>
</feature>
<dbReference type="EMBL" id="JAUDCL010000026">
    <property type="protein sequence ID" value="MDM8202086.1"/>
    <property type="molecule type" value="Genomic_DNA"/>
</dbReference>
<evidence type="ECO:0000313" key="2">
    <source>
        <dbReference type="EMBL" id="MDM8202086.1"/>
    </source>
</evidence>
<keyword evidence="1" id="KW-0472">Membrane</keyword>
<feature type="transmembrane region" description="Helical" evidence="1">
    <location>
        <begin position="257"/>
        <end position="275"/>
    </location>
</feature>
<reference evidence="2 3" key="2">
    <citation type="submission" date="2023-06" db="EMBL/GenBank/DDBJ databases">
        <title>Identification and characterization of horizontal gene transfer across gut microbiota members of farm animals based on homology search.</title>
        <authorList>
            <person name="Schwarzerova J."/>
            <person name="Nykrynova M."/>
            <person name="Jureckova K."/>
            <person name="Cejkova D."/>
            <person name="Rychlik I."/>
        </authorList>
    </citation>
    <scope>NUCLEOTIDE SEQUENCE [LARGE SCALE GENOMIC DNA]</scope>
    <source>
        <strain evidence="2 3">ET340</strain>
    </source>
</reference>
<keyword evidence="1" id="KW-0812">Transmembrane</keyword>
<feature type="transmembrane region" description="Helical" evidence="1">
    <location>
        <begin position="12"/>
        <end position="33"/>
    </location>
</feature>
<protein>
    <recommendedName>
        <fullName evidence="4">Dolichyl-phosphate-mannose-protein mannosyltransferase</fullName>
    </recommendedName>
</protein>
<sequence length="809" mass="90632">MDLNCKKRTEQIRGIAIFMVWLIVLFCFFGGSYRKKAAVEPSGLMQISEVNETLVSRIQAYGEARQDTLNCLELRLGTLQPVYQTIELSVQNEDGKIIFHSTKKLSPEDQNGVVSFAANLPLEKGAEYVFCIDTQEGAQIAVGQGMQEYGWDGTVLLDGQPAQNTLIRARYLQPVSTIEVCAYAVLFFVYGTLATALIWFMGDIRRYVAGVYIRYVRAVDWITKAYAWWGLALLMELAAICFTFHYTLENVMDDPFVWTVAVAGGLCTAVVPKAYDQVRRRYGKAGIAVGWGISFYAAFALCGNYLSIYPVGRSIDFASVLQFLICWLWVAPFIFCALCFLECRRPQPHRNKNMPVSLTVLLIVIVVLPVCFVLLGANPAISTTDSATCLAQGAHQVYGLENWHPPIYILCLAVLVKIWDSTYMIVLAQTVVFLWPWCRLCGLLYKKGMRPTGIILATIFIAAIPSTPVLLCTIWKDVPYGCLLLLLTVLAMEYTELPEKRKNLLFLLEVAVTLTGVALIRANGIVPFVMMIAAIAAIKKLGRMRFVAVALSVLLIGVIVGPVYRYIDVQPVAEDNSGGAYIGLVHDILGVYHSGGTISQNTMALLEEVSEGRLQSGSYTPYRFWAYKMAYSGSVGSVITAYLDTFVHNPVRMVQQVACRTDGVWNIAAAKGAPRVLNLSGCMDETGVEPWQDYYPRRVENSFTAQVEKYASDNIAYTLKGVIVWRVGVWTLLSVLCVAFWRLRRQPWWKMLVFVPLVGHIFSLLLSTGWDDQRYFWPIQMMSFAIFLLTLVNGPLSSNDKKEEYEYDF</sequence>
<reference evidence="3" key="1">
    <citation type="submission" date="2023-06" db="EMBL/GenBank/DDBJ databases">
        <title>Identification and characterization of horizontal gene transfer across gut microbiota members of farm animals based on homology search.</title>
        <authorList>
            <person name="Zeman M."/>
            <person name="Kubasova T."/>
            <person name="Jahodarova E."/>
            <person name="Nykrynova M."/>
            <person name="Rychlik I."/>
        </authorList>
    </citation>
    <scope>NUCLEOTIDE SEQUENCE [LARGE SCALE GENOMIC DNA]</scope>
    <source>
        <strain evidence="3">ET340</strain>
    </source>
</reference>
<proteinExistence type="predicted"/>
<feature type="transmembrane region" description="Helical" evidence="1">
    <location>
        <begin position="287"/>
        <end position="308"/>
    </location>
</feature>
<dbReference type="Proteomes" id="UP001529380">
    <property type="component" value="Unassembled WGS sequence"/>
</dbReference>
<feature type="transmembrane region" description="Helical" evidence="1">
    <location>
        <begin position="407"/>
        <end position="434"/>
    </location>
</feature>
<feature type="transmembrane region" description="Helical" evidence="1">
    <location>
        <begin position="775"/>
        <end position="792"/>
    </location>
</feature>
<comment type="caution">
    <text evidence="2">The sequence shown here is derived from an EMBL/GenBank/DDBJ whole genome shotgun (WGS) entry which is preliminary data.</text>
</comment>
<feature type="transmembrane region" description="Helical" evidence="1">
    <location>
        <begin position="320"/>
        <end position="341"/>
    </location>
</feature>
<feature type="transmembrane region" description="Helical" evidence="1">
    <location>
        <begin position="723"/>
        <end position="741"/>
    </location>
</feature>
<evidence type="ECO:0000313" key="3">
    <source>
        <dbReference type="Proteomes" id="UP001529380"/>
    </source>
</evidence>
<evidence type="ECO:0008006" key="4">
    <source>
        <dbReference type="Google" id="ProtNLM"/>
    </source>
</evidence>
<name>A0ABT7UT62_9FIRM</name>
<feature type="transmembrane region" description="Helical" evidence="1">
    <location>
        <begin position="504"/>
        <end position="534"/>
    </location>
</feature>
<evidence type="ECO:0000256" key="1">
    <source>
        <dbReference type="SAM" id="Phobius"/>
    </source>
</evidence>
<feature type="transmembrane region" description="Helical" evidence="1">
    <location>
        <begin position="225"/>
        <end position="245"/>
    </location>
</feature>
<accession>A0ABT7UT62</accession>
<feature type="transmembrane region" description="Helical" evidence="1">
    <location>
        <begin position="748"/>
        <end position="769"/>
    </location>
</feature>
<keyword evidence="3" id="KW-1185">Reference proteome</keyword>